<accession>A0A250B4T3</accession>
<dbReference type="EMBL" id="CP014136">
    <property type="protein sequence ID" value="ATA21105.1"/>
    <property type="molecule type" value="Genomic_DNA"/>
</dbReference>
<reference evidence="1 2" key="1">
    <citation type="submission" date="2016-01" db="EMBL/GenBank/DDBJ databases">
        <authorList>
            <person name="Oliw E.H."/>
        </authorList>
    </citation>
    <scope>NUCLEOTIDE SEQUENCE [LARGE SCALE GENOMIC DNA]</scope>
    <source>
        <strain evidence="1 2">FRB97</strain>
    </source>
</reference>
<sequence>MKNITDADVRDFVKGELPLATTLFKKIDIEDSAPLQALHEADDIAEMTENFFERFNVQPAGFFLGNYYPWKSKPLFSRKQPNEDKKPLTIIMYIESAKAGRWLYD</sequence>
<gene>
    <name evidence="1" type="ORF">AWC35_18105</name>
</gene>
<name>A0A250B4T3_9GAMM</name>
<proteinExistence type="predicted"/>
<dbReference type="Pfam" id="PF07377">
    <property type="entry name" value="DUF1493"/>
    <property type="match status" value="1"/>
</dbReference>
<evidence type="ECO:0000313" key="2">
    <source>
        <dbReference type="Proteomes" id="UP000217182"/>
    </source>
</evidence>
<dbReference type="AlphaFoldDB" id="A0A250B4T3"/>
<evidence type="ECO:0000313" key="1">
    <source>
        <dbReference type="EMBL" id="ATA21105.1"/>
    </source>
</evidence>
<dbReference type="KEGG" id="gqu:AWC35_18105"/>
<dbReference type="RefSeq" id="WP_095847686.1">
    <property type="nucleotide sequence ID" value="NZ_CP014136.1"/>
</dbReference>
<keyword evidence="2" id="KW-1185">Reference proteome</keyword>
<dbReference type="Proteomes" id="UP000217182">
    <property type="component" value="Chromosome"/>
</dbReference>
<organism evidence="1 2">
    <name type="scientific">Gibbsiella quercinecans</name>
    <dbReference type="NCBI Taxonomy" id="929813"/>
    <lineage>
        <taxon>Bacteria</taxon>
        <taxon>Pseudomonadati</taxon>
        <taxon>Pseudomonadota</taxon>
        <taxon>Gammaproteobacteria</taxon>
        <taxon>Enterobacterales</taxon>
        <taxon>Yersiniaceae</taxon>
        <taxon>Gibbsiella</taxon>
    </lineage>
</organism>
<protein>
    <recommendedName>
        <fullName evidence="3">Cytoplasmic protein</fullName>
    </recommendedName>
</protein>
<dbReference type="OrthoDB" id="6476622at2"/>
<evidence type="ECO:0008006" key="3">
    <source>
        <dbReference type="Google" id="ProtNLM"/>
    </source>
</evidence>
<dbReference type="InterPro" id="IPR010862">
    <property type="entry name" value="DUF1493"/>
</dbReference>